<dbReference type="Gene3D" id="3.60.10.10">
    <property type="entry name" value="Endonuclease/exonuclease/phosphatase"/>
    <property type="match status" value="1"/>
</dbReference>
<dbReference type="InterPro" id="IPR036691">
    <property type="entry name" value="Endo/exonu/phosph_ase_sf"/>
</dbReference>
<proteinExistence type="predicted"/>
<gene>
    <name evidence="1" type="primary">Acey_s0002.g1030</name>
    <name evidence="1" type="ORF">Y032_0002g1030</name>
</gene>
<dbReference type="InterPro" id="IPR037493">
    <property type="entry name" value="ExoIII-like"/>
</dbReference>
<accession>A0A016W0Z0</accession>
<name>A0A016W0Z0_9BILA</name>
<comment type="caution">
    <text evidence="1">The sequence shown here is derived from an EMBL/GenBank/DDBJ whole genome shotgun (WGS) entry which is preliminary data.</text>
</comment>
<sequence length="173" mass="18644">MDQNVAKTRIATLNVGTLTGRSHEQAAALQRRRIDLCAVQETRWSGSKSKDIRGGFKIGSSGTRIGVGVIVPGRFGDSIAGVERFDDRLMKTVIVTLERRIHFFSAYAPQTGCTDQAKDEFWALIDEKTAAVPPEDTVIIAVDRLATLERRRTGIGATGAADTGCATAMASAY</sequence>
<dbReference type="GO" id="GO:0008311">
    <property type="term" value="F:double-stranded DNA 3'-5' DNA exonuclease activity"/>
    <property type="evidence" value="ECO:0007669"/>
    <property type="project" value="InterPro"/>
</dbReference>
<dbReference type="PANTHER" id="PTHR43250">
    <property type="entry name" value="EXODEOXYRIBONUCLEASE III"/>
    <property type="match status" value="1"/>
</dbReference>
<dbReference type="EMBL" id="JARK01001338">
    <property type="protein sequence ID" value="EYC32663.1"/>
    <property type="molecule type" value="Genomic_DNA"/>
</dbReference>
<evidence type="ECO:0000313" key="1">
    <source>
        <dbReference type="EMBL" id="EYC32663.1"/>
    </source>
</evidence>
<dbReference type="AlphaFoldDB" id="A0A016W0Z0"/>
<dbReference type="PANTHER" id="PTHR43250:SF2">
    <property type="entry name" value="EXODEOXYRIBONUCLEASE III"/>
    <property type="match status" value="1"/>
</dbReference>
<dbReference type="SUPFAM" id="SSF56219">
    <property type="entry name" value="DNase I-like"/>
    <property type="match status" value="1"/>
</dbReference>
<dbReference type="OrthoDB" id="409898at2759"/>
<evidence type="ECO:0008006" key="3">
    <source>
        <dbReference type="Google" id="ProtNLM"/>
    </source>
</evidence>
<keyword evidence="2" id="KW-1185">Reference proteome</keyword>
<evidence type="ECO:0000313" key="2">
    <source>
        <dbReference type="Proteomes" id="UP000024635"/>
    </source>
</evidence>
<protein>
    <recommendedName>
        <fullName evidence="3">Endonuclease/exonuclease/phosphatase domain-containing protein</fullName>
    </recommendedName>
</protein>
<dbReference type="GO" id="GO:0006281">
    <property type="term" value="P:DNA repair"/>
    <property type="evidence" value="ECO:0007669"/>
    <property type="project" value="InterPro"/>
</dbReference>
<reference evidence="2" key="1">
    <citation type="journal article" date="2015" name="Nat. Genet.">
        <title>The genome and transcriptome of the zoonotic hookworm Ancylostoma ceylanicum identify infection-specific gene families.</title>
        <authorList>
            <person name="Schwarz E.M."/>
            <person name="Hu Y."/>
            <person name="Antoshechkin I."/>
            <person name="Miller M.M."/>
            <person name="Sternberg P.W."/>
            <person name="Aroian R.V."/>
        </authorList>
    </citation>
    <scope>NUCLEOTIDE SEQUENCE</scope>
    <source>
        <strain evidence="2">HY135</strain>
    </source>
</reference>
<organism evidence="1 2">
    <name type="scientific">Ancylostoma ceylanicum</name>
    <dbReference type="NCBI Taxonomy" id="53326"/>
    <lineage>
        <taxon>Eukaryota</taxon>
        <taxon>Metazoa</taxon>
        <taxon>Ecdysozoa</taxon>
        <taxon>Nematoda</taxon>
        <taxon>Chromadorea</taxon>
        <taxon>Rhabditida</taxon>
        <taxon>Rhabditina</taxon>
        <taxon>Rhabditomorpha</taxon>
        <taxon>Strongyloidea</taxon>
        <taxon>Ancylostomatidae</taxon>
        <taxon>Ancylostomatinae</taxon>
        <taxon>Ancylostoma</taxon>
    </lineage>
</organism>
<dbReference type="STRING" id="53326.A0A016W0Z0"/>
<dbReference type="Proteomes" id="UP000024635">
    <property type="component" value="Unassembled WGS sequence"/>
</dbReference>